<gene>
    <name evidence="1" type="primary">Acey_s0945.g3155</name>
    <name evidence="1" type="ORF">Y032_0945g3155</name>
</gene>
<proteinExistence type="predicted"/>
<reference evidence="2" key="1">
    <citation type="journal article" date="2015" name="Nat. Genet.">
        <title>The genome and transcriptome of the zoonotic hookworm Ancylostoma ceylanicum identify infection-specific gene families.</title>
        <authorList>
            <person name="Schwarz E.M."/>
            <person name="Hu Y."/>
            <person name="Antoshechkin I."/>
            <person name="Miller M.M."/>
            <person name="Sternberg P.W."/>
            <person name="Aroian R.V."/>
        </authorList>
    </citation>
    <scope>NUCLEOTIDE SEQUENCE</scope>
    <source>
        <strain evidence="2">HY135</strain>
    </source>
</reference>
<dbReference type="Proteomes" id="UP000024635">
    <property type="component" value="Unassembled WGS sequence"/>
</dbReference>
<keyword evidence="2" id="KW-1185">Reference proteome</keyword>
<dbReference type="EMBL" id="JARK01000545">
    <property type="protein sequence ID" value="EYC36023.1"/>
    <property type="molecule type" value="Genomic_DNA"/>
</dbReference>
<accession>A0A016WAJ9</accession>
<protein>
    <submittedName>
        <fullName evidence="1">Uncharacterized protein</fullName>
    </submittedName>
</protein>
<name>A0A016WAJ9_9BILA</name>
<evidence type="ECO:0000313" key="1">
    <source>
        <dbReference type="EMBL" id="EYC36023.1"/>
    </source>
</evidence>
<organism evidence="1 2">
    <name type="scientific">Ancylostoma ceylanicum</name>
    <dbReference type="NCBI Taxonomy" id="53326"/>
    <lineage>
        <taxon>Eukaryota</taxon>
        <taxon>Metazoa</taxon>
        <taxon>Ecdysozoa</taxon>
        <taxon>Nematoda</taxon>
        <taxon>Chromadorea</taxon>
        <taxon>Rhabditida</taxon>
        <taxon>Rhabditina</taxon>
        <taxon>Rhabditomorpha</taxon>
        <taxon>Strongyloidea</taxon>
        <taxon>Ancylostomatidae</taxon>
        <taxon>Ancylostomatinae</taxon>
        <taxon>Ancylostoma</taxon>
    </lineage>
</organism>
<comment type="caution">
    <text evidence="1">The sequence shown here is derived from an EMBL/GenBank/DDBJ whole genome shotgun (WGS) entry which is preliminary data.</text>
</comment>
<evidence type="ECO:0000313" key="2">
    <source>
        <dbReference type="Proteomes" id="UP000024635"/>
    </source>
</evidence>
<dbReference type="AlphaFoldDB" id="A0A016WAJ9"/>
<sequence>MFIRNGWVPETSFLLNGMTTPECSSYVYLGREVNMMNDLASGLGRRKQAVLGAYKIIDDEVKLTKNHRGSPCFDVRLGN</sequence>